<dbReference type="EMBL" id="JANJQO010000591">
    <property type="protein sequence ID" value="KAJ2976378.1"/>
    <property type="molecule type" value="Genomic_DNA"/>
</dbReference>
<sequence>MRAVKDYAYSSLPVALSAPETSIPSRTWSLHSLLRATAVVLAVTFAFFAGYFSRGAALICHSRTDESWFRFEGSFEFTNRFRGSPSSDIDKEWDRFTQHPLIDGTASLISVSLEDIKRANKTASVDWVNSTVQYGNANGGGYMATLEIFHQLHCLNMIRKVVHSEYYTEMAPFKNGTRPFKMATHLDHCIEILRQVISCYGDTGLITFHWVKGNPVPYPDFNTWHQCRDPEAILEWSKQREAPVTVPVRKERFEWIVEMPHAP</sequence>
<protein>
    <submittedName>
        <fullName evidence="1">Uncharacterized protein</fullName>
    </submittedName>
</protein>
<organism evidence="1 2">
    <name type="scientific">Zarea fungicola</name>
    <dbReference type="NCBI Taxonomy" id="93591"/>
    <lineage>
        <taxon>Eukaryota</taxon>
        <taxon>Fungi</taxon>
        <taxon>Dikarya</taxon>
        <taxon>Ascomycota</taxon>
        <taxon>Pezizomycotina</taxon>
        <taxon>Sordariomycetes</taxon>
        <taxon>Hypocreomycetidae</taxon>
        <taxon>Hypocreales</taxon>
        <taxon>Cordycipitaceae</taxon>
        <taxon>Zarea</taxon>
    </lineage>
</organism>
<reference evidence="1" key="1">
    <citation type="submission" date="2022-08" db="EMBL/GenBank/DDBJ databases">
        <title>Genome Sequence of Lecanicillium fungicola.</title>
        <authorList>
            <person name="Buettner E."/>
        </authorList>
    </citation>
    <scope>NUCLEOTIDE SEQUENCE</scope>
    <source>
        <strain evidence="1">Babe33</strain>
    </source>
</reference>
<keyword evidence="2" id="KW-1185">Reference proteome</keyword>
<accession>A0ACC1NBI5</accession>
<evidence type="ECO:0000313" key="1">
    <source>
        <dbReference type="EMBL" id="KAJ2976378.1"/>
    </source>
</evidence>
<name>A0ACC1NBI5_9HYPO</name>
<evidence type="ECO:0000313" key="2">
    <source>
        <dbReference type="Proteomes" id="UP001143910"/>
    </source>
</evidence>
<dbReference type="Proteomes" id="UP001143910">
    <property type="component" value="Unassembled WGS sequence"/>
</dbReference>
<gene>
    <name evidence="1" type="ORF">NQ176_g4989</name>
</gene>
<comment type="caution">
    <text evidence="1">The sequence shown here is derived from an EMBL/GenBank/DDBJ whole genome shotgun (WGS) entry which is preliminary data.</text>
</comment>
<proteinExistence type="predicted"/>